<dbReference type="EMBL" id="CADCWK010000407">
    <property type="protein sequence ID" value="CAA9577432.1"/>
    <property type="molecule type" value="Genomic_DNA"/>
</dbReference>
<proteinExistence type="predicted"/>
<feature type="non-terminal residue" evidence="2">
    <location>
        <position position="35"/>
    </location>
</feature>
<evidence type="ECO:0000313" key="2">
    <source>
        <dbReference type="EMBL" id="CAA9577432.1"/>
    </source>
</evidence>
<reference evidence="2" key="1">
    <citation type="submission" date="2020-02" db="EMBL/GenBank/DDBJ databases">
        <authorList>
            <person name="Meier V. D."/>
        </authorList>
    </citation>
    <scope>NUCLEOTIDE SEQUENCE</scope>
    <source>
        <strain evidence="2">AVDCRST_MAG33</strain>
    </source>
</reference>
<feature type="region of interest" description="Disordered" evidence="1">
    <location>
        <begin position="1"/>
        <end position="35"/>
    </location>
</feature>
<organism evidence="2">
    <name type="scientific">uncultured Thermomicrobiales bacterium</name>
    <dbReference type="NCBI Taxonomy" id="1645740"/>
    <lineage>
        <taxon>Bacteria</taxon>
        <taxon>Pseudomonadati</taxon>
        <taxon>Thermomicrobiota</taxon>
        <taxon>Thermomicrobia</taxon>
        <taxon>Thermomicrobiales</taxon>
        <taxon>environmental samples</taxon>
    </lineage>
</organism>
<sequence>PARRDRQRHRDPTPGPRRADQLGGVRGLPGRVGQL</sequence>
<accession>A0A6J4VF28</accession>
<evidence type="ECO:0000256" key="1">
    <source>
        <dbReference type="SAM" id="MobiDB-lite"/>
    </source>
</evidence>
<gene>
    <name evidence="2" type="ORF">AVDCRST_MAG33-3213</name>
</gene>
<feature type="compositionally biased region" description="Basic and acidic residues" evidence="1">
    <location>
        <begin position="8"/>
        <end position="20"/>
    </location>
</feature>
<feature type="non-terminal residue" evidence="2">
    <location>
        <position position="1"/>
    </location>
</feature>
<protein>
    <submittedName>
        <fullName evidence="2">Uncharacterized protein</fullName>
    </submittedName>
</protein>
<dbReference type="AlphaFoldDB" id="A0A6J4VF28"/>
<name>A0A6J4VF28_9BACT</name>